<name>A0ABS6DZ02_9FIRM</name>
<evidence type="ECO:0000313" key="8">
    <source>
        <dbReference type="Proteomes" id="UP001196301"/>
    </source>
</evidence>
<comment type="caution">
    <text evidence="7">The sequence shown here is derived from an EMBL/GenBank/DDBJ whole genome shotgun (WGS) entry which is preliminary data.</text>
</comment>
<evidence type="ECO:0000313" key="7">
    <source>
        <dbReference type="EMBL" id="MBU5337080.1"/>
    </source>
</evidence>
<dbReference type="RefSeq" id="WP_216571273.1">
    <property type="nucleotide sequence ID" value="NZ_JAHLOQ010000037.1"/>
</dbReference>
<evidence type="ECO:0000256" key="1">
    <source>
        <dbReference type="ARBA" id="ARBA00022516"/>
    </source>
</evidence>
<protein>
    <recommendedName>
        <fullName evidence="5">Holo-[acyl-carrier-protein] synthase</fullName>
        <shortName evidence="5">Holo-ACP synthase</shortName>
        <ecNumber evidence="5">2.7.8.7</ecNumber>
    </recommendedName>
    <alternativeName>
        <fullName evidence="5">4'-phosphopantetheinyl transferase AcpS</fullName>
    </alternativeName>
</protein>
<feature type="binding site" evidence="5">
    <location>
        <position position="9"/>
    </location>
    <ligand>
        <name>Mg(2+)</name>
        <dbReference type="ChEBI" id="CHEBI:18420"/>
    </ligand>
</feature>
<keyword evidence="1 5" id="KW-0444">Lipid biosynthesis</keyword>
<dbReference type="EC" id="2.7.8.7" evidence="5"/>
<keyword evidence="2 5" id="KW-0276">Fatty acid metabolism</keyword>
<keyword evidence="5" id="KW-0963">Cytoplasm</keyword>
<dbReference type="EMBL" id="JAHLOQ010000037">
    <property type="protein sequence ID" value="MBU5337080.1"/>
    <property type="molecule type" value="Genomic_DNA"/>
</dbReference>
<proteinExistence type="inferred from homology"/>
<keyword evidence="4 5" id="KW-0275">Fatty acid biosynthesis</keyword>
<organism evidence="7 8">
    <name type="scientific">Intestinibacter bartlettii</name>
    <dbReference type="NCBI Taxonomy" id="261299"/>
    <lineage>
        <taxon>Bacteria</taxon>
        <taxon>Bacillati</taxon>
        <taxon>Bacillota</taxon>
        <taxon>Clostridia</taxon>
        <taxon>Peptostreptococcales</taxon>
        <taxon>Peptostreptococcaceae</taxon>
        <taxon>Intestinibacter</taxon>
    </lineage>
</organism>
<keyword evidence="5" id="KW-0479">Metal-binding</keyword>
<comment type="function">
    <text evidence="5">Transfers the 4'-phosphopantetheine moiety from coenzyme A to a Ser of acyl-carrier-protein.</text>
</comment>
<accession>A0ABS6DZ02</accession>
<gene>
    <name evidence="5 7" type="primary">acpS</name>
    <name evidence="7" type="ORF">KQI20_11565</name>
</gene>
<reference evidence="7 8" key="1">
    <citation type="submission" date="2021-06" db="EMBL/GenBank/DDBJ databases">
        <authorList>
            <person name="Sun Q."/>
            <person name="Li D."/>
        </authorList>
    </citation>
    <scope>NUCLEOTIDE SEQUENCE [LARGE SCALE GENOMIC DNA]</scope>
    <source>
        <strain evidence="7 8">N19</strain>
    </source>
</reference>
<dbReference type="GO" id="GO:0008897">
    <property type="term" value="F:holo-[acyl-carrier-protein] synthase activity"/>
    <property type="evidence" value="ECO:0007669"/>
    <property type="project" value="UniProtKB-EC"/>
</dbReference>
<keyword evidence="5" id="KW-0460">Magnesium</keyword>
<evidence type="ECO:0000256" key="4">
    <source>
        <dbReference type="ARBA" id="ARBA00023160"/>
    </source>
</evidence>
<sequence>MNIFGIGIDIIEIDRIENVLERNPRFLERNFTEQEINYFKQRKFKSESIAGNFAAKEAISKAIGTGIRGFKLKDIEIIRDELGKPIVNTYNNLSEICIKYNIKEIKVSISHSENYAVANSIIISKN</sequence>
<dbReference type="Proteomes" id="UP001196301">
    <property type="component" value="Unassembled WGS sequence"/>
</dbReference>
<dbReference type="InterPro" id="IPR008278">
    <property type="entry name" value="4-PPantetheinyl_Trfase_dom"/>
</dbReference>
<comment type="similarity">
    <text evidence="5">Belongs to the P-Pant transferase superfamily. AcpS family.</text>
</comment>
<comment type="subcellular location">
    <subcellularLocation>
        <location evidence="5">Cytoplasm</location>
    </subcellularLocation>
</comment>
<keyword evidence="5 7" id="KW-0808">Transferase</keyword>
<dbReference type="NCBIfam" id="TIGR00516">
    <property type="entry name" value="acpS"/>
    <property type="match status" value="1"/>
</dbReference>
<dbReference type="InterPro" id="IPR004568">
    <property type="entry name" value="Ppantetheine-prot_Trfase_dom"/>
</dbReference>
<dbReference type="HAMAP" id="MF_00101">
    <property type="entry name" value="AcpS"/>
    <property type="match status" value="1"/>
</dbReference>
<evidence type="ECO:0000256" key="5">
    <source>
        <dbReference type="HAMAP-Rule" id="MF_00101"/>
    </source>
</evidence>
<dbReference type="Pfam" id="PF01648">
    <property type="entry name" value="ACPS"/>
    <property type="match status" value="1"/>
</dbReference>
<feature type="binding site" evidence="5">
    <location>
        <position position="57"/>
    </location>
    <ligand>
        <name>Mg(2+)</name>
        <dbReference type="ChEBI" id="CHEBI:18420"/>
    </ligand>
</feature>
<keyword evidence="8" id="KW-1185">Reference proteome</keyword>
<dbReference type="InterPro" id="IPR002582">
    <property type="entry name" value="ACPS"/>
</dbReference>
<comment type="catalytic activity">
    <reaction evidence="5">
        <text>apo-[ACP] + CoA = holo-[ACP] + adenosine 3',5'-bisphosphate + H(+)</text>
        <dbReference type="Rhea" id="RHEA:12068"/>
        <dbReference type="Rhea" id="RHEA-COMP:9685"/>
        <dbReference type="Rhea" id="RHEA-COMP:9690"/>
        <dbReference type="ChEBI" id="CHEBI:15378"/>
        <dbReference type="ChEBI" id="CHEBI:29999"/>
        <dbReference type="ChEBI" id="CHEBI:57287"/>
        <dbReference type="ChEBI" id="CHEBI:58343"/>
        <dbReference type="ChEBI" id="CHEBI:64479"/>
        <dbReference type="EC" id="2.7.8.7"/>
    </reaction>
</comment>
<evidence type="ECO:0000256" key="3">
    <source>
        <dbReference type="ARBA" id="ARBA00023098"/>
    </source>
</evidence>
<feature type="domain" description="4'-phosphopantetheinyl transferase" evidence="6">
    <location>
        <begin position="5"/>
        <end position="118"/>
    </location>
</feature>
<evidence type="ECO:0000256" key="2">
    <source>
        <dbReference type="ARBA" id="ARBA00022832"/>
    </source>
</evidence>
<keyword evidence="3 5" id="KW-0443">Lipid metabolism</keyword>
<dbReference type="NCBIfam" id="TIGR00556">
    <property type="entry name" value="pantethn_trn"/>
    <property type="match status" value="1"/>
</dbReference>
<evidence type="ECO:0000259" key="6">
    <source>
        <dbReference type="Pfam" id="PF01648"/>
    </source>
</evidence>
<comment type="cofactor">
    <cofactor evidence="5">
        <name>Mg(2+)</name>
        <dbReference type="ChEBI" id="CHEBI:18420"/>
    </cofactor>
</comment>